<proteinExistence type="predicted"/>
<dbReference type="Proteomes" id="UP000753802">
    <property type="component" value="Unassembled WGS sequence"/>
</dbReference>
<dbReference type="EMBL" id="JAACJS010000002">
    <property type="protein sequence ID" value="NCI48423.1"/>
    <property type="molecule type" value="Genomic_DNA"/>
</dbReference>
<feature type="signal peptide" evidence="1">
    <location>
        <begin position="1"/>
        <end position="23"/>
    </location>
</feature>
<feature type="chain" id="PRO_5047150277" evidence="1">
    <location>
        <begin position="24"/>
        <end position="205"/>
    </location>
</feature>
<keyword evidence="1" id="KW-0732">Signal</keyword>
<keyword evidence="3" id="KW-1185">Reference proteome</keyword>
<comment type="caution">
    <text evidence="2">The sequence shown here is derived from an EMBL/GenBank/DDBJ whole genome shotgun (WGS) entry which is preliminary data.</text>
</comment>
<dbReference type="InterPro" id="IPR024930">
    <property type="entry name" value="Skp_dom_sf"/>
</dbReference>
<accession>A0ABW9ZMX3</accession>
<evidence type="ECO:0000256" key="1">
    <source>
        <dbReference type="SAM" id="SignalP"/>
    </source>
</evidence>
<name>A0ABW9ZMX3_9BACT</name>
<reference evidence="2 3" key="1">
    <citation type="submission" date="2020-01" db="EMBL/GenBank/DDBJ databases">
        <title>Genome analysis.</title>
        <authorList>
            <person name="Wu S."/>
            <person name="Wang G."/>
        </authorList>
    </citation>
    <scope>NUCLEOTIDE SEQUENCE [LARGE SCALE GENOMIC DNA]</scope>
    <source>
        <strain evidence="2 3">SYL130</strain>
    </source>
</reference>
<organism evidence="2 3">
    <name type="scientific">Sediminibacterium roseum</name>
    <dbReference type="NCBI Taxonomy" id="1978412"/>
    <lineage>
        <taxon>Bacteria</taxon>
        <taxon>Pseudomonadati</taxon>
        <taxon>Bacteroidota</taxon>
        <taxon>Chitinophagia</taxon>
        <taxon>Chitinophagales</taxon>
        <taxon>Chitinophagaceae</taxon>
        <taxon>Sediminibacterium</taxon>
    </lineage>
</organism>
<protein>
    <submittedName>
        <fullName evidence="2">OmpH family outer membrane protein</fullName>
    </submittedName>
</protein>
<evidence type="ECO:0000313" key="3">
    <source>
        <dbReference type="Proteomes" id="UP000753802"/>
    </source>
</evidence>
<gene>
    <name evidence="2" type="ORF">GWC95_00720</name>
</gene>
<evidence type="ECO:0000313" key="2">
    <source>
        <dbReference type="EMBL" id="NCI48423.1"/>
    </source>
</evidence>
<dbReference type="Gene3D" id="3.30.910.20">
    <property type="entry name" value="Skp domain"/>
    <property type="match status" value="1"/>
</dbReference>
<dbReference type="RefSeq" id="WP_161816751.1">
    <property type="nucleotide sequence ID" value="NZ_JAACJS010000002.1"/>
</dbReference>
<sequence length="205" mass="23310">MRRILFVCVALAASILFSNTTQAQEKMGYFDEDKLLPFMPGVKKVDTLLALFQRDTLNVQYDTTYTAYKKFDSLYRRDSALLTGENRKVAETTLNRYKAQVLYWSEYEKQRLQYKEAELMFPYKKALSDALMAVLAENGYAYAIHVSQLCKYVAPPLLDNLTIRVAMKLNIPLAKSVTDEWNKALAKEAAKAKAGTAKPPVKGKK</sequence>